<dbReference type="SMART" id="SM00479">
    <property type="entry name" value="EXOIII"/>
    <property type="match status" value="1"/>
</dbReference>
<organism evidence="2 3">
    <name type="scientific">Falsarthrobacter nasiphocae</name>
    <dbReference type="NCBI Taxonomy" id="189863"/>
    <lineage>
        <taxon>Bacteria</taxon>
        <taxon>Bacillati</taxon>
        <taxon>Actinomycetota</taxon>
        <taxon>Actinomycetes</taxon>
        <taxon>Micrococcales</taxon>
        <taxon>Micrococcaceae</taxon>
        <taxon>Falsarthrobacter</taxon>
    </lineage>
</organism>
<dbReference type="SUPFAM" id="SSF52113">
    <property type="entry name" value="BRCT domain"/>
    <property type="match status" value="1"/>
</dbReference>
<dbReference type="PANTHER" id="PTHR30231:SF42">
    <property type="entry name" value="EXONUCLEASE"/>
    <property type="match status" value="1"/>
</dbReference>
<evidence type="ECO:0000259" key="1">
    <source>
        <dbReference type="SMART" id="SM00479"/>
    </source>
</evidence>
<proteinExistence type="predicted"/>
<comment type="caution">
    <text evidence="2">The sequence shown here is derived from an EMBL/GenBank/DDBJ whole genome shotgun (WGS) entry which is preliminary data.</text>
</comment>
<dbReference type="GO" id="GO:0003887">
    <property type="term" value="F:DNA-directed DNA polymerase activity"/>
    <property type="evidence" value="ECO:0007669"/>
    <property type="project" value="UniProtKB-EC"/>
</dbReference>
<keyword evidence="3" id="KW-1185">Reference proteome</keyword>
<dbReference type="Gene3D" id="3.40.50.10190">
    <property type="entry name" value="BRCT domain"/>
    <property type="match status" value="1"/>
</dbReference>
<dbReference type="RefSeq" id="WP_309852396.1">
    <property type="nucleotide sequence ID" value="NZ_BAAAIU010000004.1"/>
</dbReference>
<dbReference type="SUPFAM" id="SSF53098">
    <property type="entry name" value="Ribonuclease H-like"/>
    <property type="match status" value="1"/>
</dbReference>
<dbReference type="AlphaFoldDB" id="A0AAE3YJE3"/>
<keyword evidence="2" id="KW-0548">Nucleotidyltransferase</keyword>
<dbReference type="EMBL" id="JAVDUI010000001">
    <property type="protein sequence ID" value="MDR6892801.1"/>
    <property type="molecule type" value="Genomic_DNA"/>
</dbReference>
<name>A0AAE3YJE3_9MICC</name>
<gene>
    <name evidence="2" type="ORF">J2S35_001741</name>
</gene>
<feature type="domain" description="Exonuclease" evidence="1">
    <location>
        <begin position="4"/>
        <end position="170"/>
    </location>
</feature>
<dbReference type="PANTHER" id="PTHR30231">
    <property type="entry name" value="DNA POLYMERASE III SUBUNIT EPSILON"/>
    <property type="match status" value="1"/>
</dbReference>
<keyword evidence="2" id="KW-0808">Transferase</keyword>
<dbReference type="InterPro" id="IPR012337">
    <property type="entry name" value="RNaseH-like_sf"/>
</dbReference>
<dbReference type="GO" id="GO:0008408">
    <property type="term" value="F:3'-5' exonuclease activity"/>
    <property type="evidence" value="ECO:0007669"/>
    <property type="project" value="TreeGrafter"/>
</dbReference>
<dbReference type="InterPro" id="IPR013520">
    <property type="entry name" value="Ribonucl_H"/>
</dbReference>
<dbReference type="InterPro" id="IPR036420">
    <property type="entry name" value="BRCT_dom_sf"/>
</dbReference>
<dbReference type="EC" id="2.7.7.7" evidence="2"/>
<dbReference type="GO" id="GO:0003676">
    <property type="term" value="F:nucleic acid binding"/>
    <property type="evidence" value="ECO:0007669"/>
    <property type="project" value="InterPro"/>
</dbReference>
<reference evidence="2" key="1">
    <citation type="submission" date="2023-07" db="EMBL/GenBank/DDBJ databases">
        <title>Sequencing the genomes of 1000 actinobacteria strains.</title>
        <authorList>
            <person name="Klenk H.-P."/>
        </authorList>
    </citation>
    <scope>NUCLEOTIDE SEQUENCE</scope>
    <source>
        <strain evidence="2">DSM 13988</strain>
    </source>
</reference>
<evidence type="ECO:0000313" key="2">
    <source>
        <dbReference type="EMBL" id="MDR6892801.1"/>
    </source>
</evidence>
<dbReference type="Pfam" id="PF00929">
    <property type="entry name" value="RNase_T"/>
    <property type="match status" value="1"/>
</dbReference>
<dbReference type="InterPro" id="IPR036397">
    <property type="entry name" value="RNaseH_sf"/>
</dbReference>
<dbReference type="GO" id="GO:0005829">
    <property type="term" value="C:cytosol"/>
    <property type="evidence" value="ECO:0007669"/>
    <property type="project" value="TreeGrafter"/>
</dbReference>
<accession>A0AAE3YJE3</accession>
<sequence length="339" mass="34911">MSVDFTAIDFETANGFRGSPCALGIVTVRGGVVAAESSTLIKPPAGARAFDRRNVRIHGIRPEDVRDAPGIAEALEMLAEQAGDDVLVAHNAAFDMGVMAAASEVAGVAVRPWDYACTVQMSRASFAIVSHSLPFSAAAAGAPMTVHHDALADARACAAIAAEVVRRTGEDTLRGGLGSIGVAVSRLSPPDPSGGLSRATSEALAKLPAEGDWVDGVPAEAAAEEERLPVVVPSADADPSNPLYGQRVLFTGTLGLSRAEAWRRAAACGARPVAVMDSATTMLVAGNGLTPEALAAGEGRRTSALNTALKLRGRGFGIEIVTEGEFLQRTGGHWPDRAV</sequence>
<protein>
    <submittedName>
        <fullName evidence="2">DNA polymerase-3 subunit epsilon</fullName>
        <ecNumber evidence="2">2.7.7.7</ecNumber>
    </submittedName>
</protein>
<evidence type="ECO:0000313" key="3">
    <source>
        <dbReference type="Proteomes" id="UP001247307"/>
    </source>
</evidence>
<dbReference type="Gene3D" id="3.30.420.10">
    <property type="entry name" value="Ribonuclease H-like superfamily/Ribonuclease H"/>
    <property type="match status" value="1"/>
</dbReference>
<dbReference type="Proteomes" id="UP001247307">
    <property type="component" value="Unassembled WGS sequence"/>
</dbReference>